<proteinExistence type="predicted"/>
<dbReference type="Proteomes" id="UP001054837">
    <property type="component" value="Unassembled WGS sequence"/>
</dbReference>
<comment type="caution">
    <text evidence="1">The sequence shown here is derived from an EMBL/GenBank/DDBJ whole genome shotgun (WGS) entry which is preliminary data.</text>
</comment>
<evidence type="ECO:0000313" key="2">
    <source>
        <dbReference type="Proteomes" id="UP001054837"/>
    </source>
</evidence>
<dbReference type="AlphaFoldDB" id="A0AAV4RXF9"/>
<sequence length="66" mass="7664">MSTRKGDLGDCQESLRSTLGWFLRVGLSFDIYLWLLTHDVCQEALIQPYFCYRIDSVGYDSRQKAP</sequence>
<accession>A0AAV4RXF9</accession>
<evidence type="ECO:0000313" key="1">
    <source>
        <dbReference type="EMBL" id="GIY26578.1"/>
    </source>
</evidence>
<protein>
    <submittedName>
        <fullName evidence="1">Uncharacterized protein</fullName>
    </submittedName>
</protein>
<keyword evidence="2" id="KW-1185">Reference proteome</keyword>
<dbReference type="EMBL" id="BPLQ01006954">
    <property type="protein sequence ID" value="GIY26578.1"/>
    <property type="molecule type" value="Genomic_DNA"/>
</dbReference>
<gene>
    <name evidence="1" type="ORF">CDAR_312991</name>
</gene>
<organism evidence="1 2">
    <name type="scientific">Caerostris darwini</name>
    <dbReference type="NCBI Taxonomy" id="1538125"/>
    <lineage>
        <taxon>Eukaryota</taxon>
        <taxon>Metazoa</taxon>
        <taxon>Ecdysozoa</taxon>
        <taxon>Arthropoda</taxon>
        <taxon>Chelicerata</taxon>
        <taxon>Arachnida</taxon>
        <taxon>Araneae</taxon>
        <taxon>Araneomorphae</taxon>
        <taxon>Entelegynae</taxon>
        <taxon>Araneoidea</taxon>
        <taxon>Araneidae</taxon>
        <taxon>Caerostris</taxon>
    </lineage>
</organism>
<name>A0AAV4RXF9_9ARAC</name>
<reference evidence="1 2" key="1">
    <citation type="submission" date="2021-06" db="EMBL/GenBank/DDBJ databases">
        <title>Caerostris darwini draft genome.</title>
        <authorList>
            <person name="Kono N."/>
            <person name="Arakawa K."/>
        </authorList>
    </citation>
    <scope>NUCLEOTIDE SEQUENCE [LARGE SCALE GENOMIC DNA]</scope>
</reference>